<comment type="caution">
    <text evidence="2">The sequence shown here is derived from an EMBL/GenBank/DDBJ whole genome shotgun (WGS) entry which is preliminary data.</text>
</comment>
<name>A0AA41KID2_9EURY</name>
<organism evidence="2 3">
    <name type="scientific">Haloarcula salina</name>
    <dbReference type="NCBI Taxonomy" id="1429914"/>
    <lineage>
        <taxon>Archaea</taxon>
        <taxon>Methanobacteriati</taxon>
        <taxon>Methanobacteriota</taxon>
        <taxon>Stenosarchaea group</taxon>
        <taxon>Halobacteria</taxon>
        <taxon>Halobacteriales</taxon>
        <taxon>Haloarculaceae</taxon>
        <taxon>Haloarcula</taxon>
    </lineage>
</organism>
<dbReference type="InterPro" id="IPR017850">
    <property type="entry name" value="Alkaline_phosphatase_core_sf"/>
</dbReference>
<accession>A0AA41KID2</accession>
<proteinExistence type="predicted"/>
<reference evidence="2" key="1">
    <citation type="submission" date="2021-06" db="EMBL/GenBank/DDBJ databases">
        <title>New haloarchaea isolates fom saline soil.</title>
        <authorList>
            <person name="Duran-Viseras A."/>
            <person name="Sanchez-Porro C.S."/>
            <person name="Ventosa A."/>
        </authorList>
    </citation>
    <scope>NUCLEOTIDE SEQUENCE</scope>
    <source>
        <strain evidence="2">JCM 18369</strain>
    </source>
</reference>
<sequence length="328" mass="37263">MQTDARSWASELSRGLKERDLQGVARALRGAFNGPYYTLTTRYPIGTNIYDRDWDLLLVLDACRVDALRSVAPEYDFLEDIESIWSVGSASHEWISKTFTNEHRDAISKTALITSNPFFPQTFNDRTLPPKAYSIPVMWPDWDVVEKSTFAKFLHVHRHDYDEHFPEAPPDIMTDYAINAARNGTFDRMVVHYLQPHTPYIADAYAENRSPTAVESDPWTALDQGVATVKEVKQRYLENLRFVLDSIETLLRNVDAPDVVITADHGELFGEMGLYGHPEGFLHPSLKKVPWATATATDHGERMPEVEESRQDSAAAETEQRLADLGYL</sequence>
<dbReference type="Proteomes" id="UP001166304">
    <property type="component" value="Unassembled WGS sequence"/>
</dbReference>
<feature type="compositionally biased region" description="Basic and acidic residues" evidence="1">
    <location>
        <begin position="298"/>
        <end position="311"/>
    </location>
</feature>
<keyword evidence="3" id="KW-1185">Reference proteome</keyword>
<feature type="region of interest" description="Disordered" evidence="1">
    <location>
        <begin position="294"/>
        <end position="328"/>
    </location>
</feature>
<protein>
    <submittedName>
        <fullName evidence="2">Uncharacterized protein</fullName>
    </submittedName>
</protein>
<dbReference type="Gene3D" id="3.40.720.10">
    <property type="entry name" value="Alkaline Phosphatase, subunit A"/>
    <property type="match status" value="1"/>
</dbReference>
<dbReference type="AlphaFoldDB" id="A0AA41KID2"/>
<dbReference type="EMBL" id="JAHQXE010000004">
    <property type="protein sequence ID" value="MBV0902726.1"/>
    <property type="molecule type" value="Genomic_DNA"/>
</dbReference>
<gene>
    <name evidence="2" type="ORF">KTS37_13110</name>
</gene>
<evidence type="ECO:0000313" key="2">
    <source>
        <dbReference type="EMBL" id="MBV0902726.1"/>
    </source>
</evidence>
<dbReference type="RefSeq" id="WP_162414303.1">
    <property type="nucleotide sequence ID" value="NZ_JAHQXE010000004.1"/>
</dbReference>
<dbReference type="SUPFAM" id="SSF53649">
    <property type="entry name" value="Alkaline phosphatase-like"/>
    <property type="match status" value="1"/>
</dbReference>
<evidence type="ECO:0000256" key="1">
    <source>
        <dbReference type="SAM" id="MobiDB-lite"/>
    </source>
</evidence>
<evidence type="ECO:0000313" key="3">
    <source>
        <dbReference type="Proteomes" id="UP001166304"/>
    </source>
</evidence>